<dbReference type="EMBL" id="ANAH02000001">
    <property type="protein sequence ID" value="EPX64706.1"/>
    <property type="molecule type" value="Genomic_DNA"/>
</dbReference>
<accession>S9PNW3</accession>
<dbReference type="Proteomes" id="UP000011682">
    <property type="component" value="Unassembled WGS sequence"/>
</dbReference>
<protein>
    <submittedName>
        <fullName evidence="1">Uncharacterized protein</fullName>
    </submittedName>
</protein>
<reference evidence="1" key="1">
    <citation type="submission" date="2013-05" db="EMBL/GenBank/DDBJ databases">
        <title>Genome assembly of Cystobacter fuscus DSM 2262.</title>
        <authorList>
            <person name="Sharma G."/>
            <person name="Khatri I."/>
            <person name="Kaur C."/>
            <person name="Mayilraj S."/>
            <person name="Subramanian S."/>
        </authorList>
    </citation>
    <scope>NUCLEOTIDE SEQUENCE [LARGE SCALE GENOMIC DNA]</scope>
    <source>
        <strain evidence="1">DSM 2262</strain>
    </source>
</reference>
<gene>
    <name evidence="1" type="ORF">D187_000128</name>
</gene>
<keyword evidence="2" id="KW-1185">Reference proteome</keyword>
<name>S9PNW3_CYSF2</name>
<dbReference type="AlphaFoldDB" id="S9PNW3"/>
<organism evidence="1 2">
    <name type="scientific">Cystobacter fuscus (strain ATCC 25194 / DSM 2262 / NBRC 100088 / M29)</name>
    <dbReference type="NCBI Taxonomy" id="1242864"/>
    <lineage>
        <taxon>Bacteria</taxon>
        <taxon>Pseudomonadati</taxon>
        <taxon>Myxococcota</taxon>
        <taxon>Myxococcia</taxon>
        <taxon>Myxococcales</taxon>
        <taxon>Cystobacterineae</taxon>
        <taxon>Archangiaceae</taxon>
        <taxon>Cystobacter</taxon>
    </lineage>
</organism>
<proteinExistence type="predicted"/>
<comment type="caution">
    <text evidence="1">The sequence shown here is derived from an EMBL/GenBank/DDBJ whole genome shotgun (WGS) entry which is preliminary data.</text>
</comment>
<evidence type="ECO:0000313" key="2">
    <source>
        <dbReference type="Proteomes" id="UP000011682"/>
    </source>
</evidence>
<sequence length="42" mass="4909">MRVERGCLGGRQSPLDEGNNRVLSRVLHRRPRAMPIYPEYLD</sequence>
<evidence type="ECO:0000313" key="1">
    <source>
        <dbReference type="EMBL" id="EPX64706.1"/>
    </source>
</evidence>